<dbReference type="Proteomes" id="UP000255248">
    <property type="component" value="Unassembled WGS sequence"/>
</dbReference>
<dbReference type="GO" id="GO:0009289">
    <property type="term" value="C:pilus"/>
    <property type="evidence" value="ECO:0007669"/>
    <property type="project" value="InterPro"/>
</dbReference>
<reference evidence="4 5" key="1">
    <citation type="submission" date="2018-06" db="EMBL/GenBank/DDBJ databases">
        <authorList>
            <consortium name="Pathogen Informatics"/>
            <person name="Doyle S."/>
        </authorList>
    </citation>
    <scope>NUCLEOTIDE SEQUENCE [LARGE SCALE GENOMIC DNA]</scope>
    <source>
        <strain evidence="4 5">NCTC12121</strain>
    </source>
</reference>
<dbReference type="STRING" id="93378.A9798_11440"/>
<organism evidence="4 5">
    <name type="scientific">Edwardsiella hoshinae</name>
    <dbReference type="NCBI Taxonomy" id="93378"/>
    <lineage>
        <taxon>Bacteria</taxon>
        <taxon>Pseudomonadati</taxon>
        <taxon>Pseudomonadota</taxon>
        <taxon>Gammaproteobacteria</taxon>
        <taxon>Enterobacterales</taxon>
        <taxon>Hafniaceae</taxon>
        <taxon>Edwardsiella</taxon>
    </lineage>
</organism>
<evidence type="ECO:0000256" key="2">
    <source>
        <dbReference type="ARBA" id="ARBA00049989"/>
    </source>
</evidence>
<evidence type="ECO:0000256" key="3">
    <source>
        <dbReference type="SAM" id="SignalP"/>
    </source>
</evidence>
<evidence type="ECO:0000313" key="4">
    <source>
        <dbReference type="EMBL" id="STC88568.1"/>
    </source>
</evidence>
<comment type="similarity">
    <text evidence="2">Belongs to the fimbrial K88 protein family.</text>
</comment>
<name>A0A376DG92_9GAMM</name>
<gene>
    <name evidence="4" type="primary">faeG_3</name>
    <name evidence="4" type="ORF">NCTC12121_01844</name>
</gene>
<proteinExistence type="inferred from homology"/>
<evidence type="ECO:0000256" key="1">
    <source>
        <dbReference type="ARBA" id="ARBA00022729"/>
    </source>
</evidence>
<protein>
    <submittedName>
        <fullName evidence="4">K88 pilin</fullName>
    </submittedName>
</protein>
<feature type="signal peptide" evidence="3">
    <location>
        <begin position="1"/>
        <end position="22"/>
    </location>
</feature>
<feature type="chain" id="PRO_5016681882" evidence="3">
    <location>
        <begin position="23"/>
        <end position="289"/>
    </location>
</feature>
<sequence length="289" mass="29851">MKTTLKALALVTAAGVSGIANAAAPTWEDGTTQFNKTFTASGTVLGKEFSQKWQWAVGPGLPNLQGALSQAQASNGNKVTITIPQDTPILVGKTAEAFAVPETFTQGGVGAIPHIVFKNDDQTVSLADPAYTGAPASITIDVKDAGNTKIGTAKLNVITAGIEVVGKSGLAAQQKVLYGPHDNSIFRGGLPVSGLVVSKNVTETATTVMSFGGLSPDEMKIQVGANTLAPQYGGCYDENMAYDSGEKVSASYVLGFKAGNTIEVTFDAGRKPSTTTQWTASLGIQVTYV</sequence>
<keyword evidence="1 3" id="KW-0732">Signal</keyword>
<evidence type="ECO:0000313" key="5">
    <source>
        <dbReference type="Proteomes" id="UP000255248"/>
    </source>
</evidence>
<dbReference type="InterPro" id="IPR003467">
    <property type="entry name" value="Fimbrial_K88_FaeH"/>
</dbReference>
<dbReference type="GO" id="GO:0007155">
    <property type="term" value="P:cell adhesion"/>
    <property type="evidence" value="ECO:0007669"/>
    <property type="project" value="InterPro"/>
</dbReference>
<dbReference type="RefSeq" id="WP_024524971.1">
    <property type="nucleotide sequence ID" value="NZ_CP065626.1"/>
</dbReference>
<dbReference type="Pfam" id="PF02432">
    <property type="entry name" value="Fimbrial_K88"/>
    <property type="match status" value="1"/>
</dbReference>
<accession>A0A376DG92</accession>
<dbReference type="AlphaFoldDB" id="A0A376DG92"/>
<dbReference type="EMBL" id="UFXZ01000001">
    <property type="protein sequence ID" value="STC88568.1"/>
    <property type="molecule type" value="Genomic_DNA"/>
</dbReference>